<protein>
    <recommendedName>
        <fullName evidence="1">TLDc domain-containing protein</fullName>
    </recommendedName>
</protein>
<evidence type="ECO:0000259" key="1">
    <source>
        <dbReference type="PROSITE" id="PS51886"/>
    </source>
</evidence>
<proteinExistence type="predicted"/>
<dbReference type="PANTHER" id="PTHR23354">
    <property type="entry name" value="NUCLEOLAR PROTEIN 7/ESTROGEN RECEPTOR COACTIVATOR-RELATED"/>
    <property type="match status" value="1"/>
</dbReference>
<organism evidence="2 3">
    <name type="scientific">Stephania japonica</name>
    <dbReference type="NCBI Taxonomy" id="461633"/>
    <lineage>
        <taxon>Eukaryota</taxon>
        <taxon>Viridiplantae</taxon>
        <taxon>Streptophyta</taxon>
        <taxon>Embryophyta</taxon>
        <taxon>Tracheophyta</taxon>
        <taxon>Spermatophyta</taxon>
        <taxon>Magnoliopsida</taxon>
        <taxon>Ranunculales</taxon>
        <taxon>Menispermaceae</taxon>
        <taxon>Menispermoideae</taxon>
        <taxon>Cissampelideae</taxon>
        <taxon>Stephania</taxon>
    </lineage>
</organism>
<dbReference type="PROSITE" id="PS51886">
    <property type="entry name" value="TLDC"/>
    <property type="match status" value="1"/>
</dbReference>
<dbReference type="SUPFAM" id="SSF47473">
    <property type="entry name" value="EF-hand"/>
    <property type="match status" value="1"/>
</dbReference>
<dbReference type="SMART" id="SM00584">
    <property type="entry name" value="TLDc"/>
    <property type="match status" value="1"/>
</dbReference>
<dbReference type="InterPro" id="IPR011992">
    <property type="entry name" value="EF-hand-dom_pair"/>
</dbReference>
<dbReference type="PANTHER" id="PTHR23354:SF95">
    <property type="entry name" value="CALCIUM-BINDING EF-HAND FAMILY PROTEIN-RELATED"/>
    <property type="match status" value="1"/>
</dbReference>
<dbReference type="Proteomes" id="UP001417504">
    <property type="component" value="Unassembled WGS sequence"/>
</dbReference>
<dbReference type="Pfam" id="PF07534">
    <property type="entry name" value="TLD"/>
    <property type="match status" value="1"/>
</dbReference>
<gene>
    <name evidence="2" type="ORF">Sjap_001072</name>
</gene>
<dbReference type="InterPro" id="IPR006571">
    <property type="entry name" value="TLDc_dom"/>
</dbReference>
<dbReference type="Gene3D" id="1.10.238.10">
    <property type="entry name" value="EF-hand"/>
    <property type="match status" value="1"/>
</dbReference>
<feature type="domain" description="TLDc" evidence="1">
    <location>
        <begin position="215"/>
        <end position="382"/>
    </location>
</feature>
<comment type="caution">
    <text evidence="2">The sequence shown here is derived from an EMBL/GenBank/DDBJ whole genome shotgun (WGS) entry which is preliminary data.</text>
</comment>
<evidence type="ECO:0000313" key="2">
    <source>
        <dbReference type="EMBL" id="KAK9153592.1"/>
    </source>
</evidence>
<accession>A0AAP0PRC0</accession>
<name>A0AAP0PRC0_9MAGN</name>
<keyword evidence="3" id="KW-1185">Reference proteome</keyword>
<sequence>MGNTQSPSKDPRFLTARRAFTEKEIEDLKRLHRILAHQSQCNAQFISGYVFVGYFQIPPPLGDRLFYLAKQKRRDIELTFENFVIAKAIYERGTPDEIEEFIYQLLDVTGDGILNRSDLEAVLCGLYGAVFSQNEDGMLWHKNFIAIFINAATFSKKVEGYAEMGMSLEECKRWFSLVPSVRKFLGSLMMTPDPGRPGFQVPHLHHSENRTADFPVLRREYAWHIGGSLPLHELEEWKLLYNSGVHGLSFNTFLGNVSNEGPTVLIIKDKEGYIYGGYASQPWERHGNFYSDMKSFLFQLFPVASIYHPTGANANMQWCAANFTSENIPNGLGFGGRANHFGLFLSASFDQGHTMACTTFGSPELSKSHKIIPEVIECWGVVSKDGQPGNSENLKGTVLERFKEDRHMLNLVGVAANSSE</sequence>
<evidence type="ECO:0000313" key="3">
    <source>
        <dbReference type="Proteomes" id="UP001417504"/>
    </source>
</evidence>
<reference evidence="2 3" key="1">
    <citation type="submission" date="2024-01" db="EMBL/GenBank/DDBJ databases">
        <title>Genome assemblies of Stephania.</title>
        <authorList>
            <person name="Yang L."/>
        </authorList>
    </citation>
    <scope>NUCLEOTIDE SEQUENCE [LARGE SCALE GENOMIC DNA]</scope>
    <source>
        <strain evidence="2">QJT</strain>
        <tissue evidence="2">Leaf</tissue>
    </source>
</reference>
<dbReference type="AlphaFoldDB" id="A0AAP0PRC0"/>
<dbReference type="EMBL" id="JBBNAE010000001">
    <property type="protein sequence ID" value="KAK9153592.1"/>
    <property type="molecule type" value="Genomic_DNA"/>
</dbReference>